<protein>
    <submittedName>
        <fullName evidence="1">Uncharacterized protein</fullName>
    </submittedName>
</protein>
<name>A0ABU5UAK0_9CYAN</name>
<dbReference type="Proteomes" id="UP001302120">
    <property type="component" value="Unassembled WGS sequence"/>
</dbReference>
<comment type="caution">
    <text evidence="1">The sequence shown here is derived from an EMBL/GenBank/DDBJ whole genome shotgun (WGS) entry which is preliminary data.</text>
</comment>
<gene>
    <name evidence="1" type="ORF">VB620_04225</name>
</gene>
<organism evidence="1 2">
    <name type="scientific">Nodularia harveyana UHCC-0300</name>
    <dbReference type="NCBI Taxonomy" id="2974287"/>
    <lineage>
        <taxon>Bacteria</taxon>
        <taxon>Bacillati</taxon>
        <taxon>Cyanobacteriota</taxon>
        <taxon>Cyanophyceae</taxon>
        <taxon>Nostocales</taxon>
        <taxon>Nodulariaceae</taxon>
        <taxon>Nodularia</taxon>
    </lineage>
</organism>
<evidence type="ECO:0000313" key="2">
    <source>
        <dbReference type="Proteomes" id="UP001302120"/>
    </source>
</evidence>
<keyword evidence="2" id="KW-1185">Reference proteome</keyword>
<proteinExistence type="predicted"/>
<accession>A0ABU5UAK0</accession>
<evidence type="ECO:0000313" key="1">
    <source>
        <dbReference type="EMBL" id="MEA5580547.1"/>
    </source>
</evidence>
<dbReference type="RefSeq" id="WP_323194892.1">
    <property type="nucleotide sequence ID" value="NZ_JAYGHG010000004.1"/>
</dbReference>
<sequence>MVSYKPDSVGVSVLPLVYPESSMNLMKSEAKLIFIQVSDRYFILGSGTRANMIGYMMAIA</sequence>
<reference evidence="1 2" key="1">
    <citation type="submission" date="2023-12" db="EMBL/GenBank/DDBJ databases">
        <title>Baltic Sea Cyanobacteria.</title>
        <authorList>
            <person name="Delbaje E."/>
            <person name="Fewer D.P."/>
            <person name="Shishido T.K."/>
        </authorList>
    </citation>
    <scope>NUCLEOTIDE SEQUENCE [LARGE SCALE GENOMIC DNA]</scope>
    <source>
        <strain evidence="1 2">UHCC-0300</strain>
    </source>
</reference>
<dbReference type="EMBL" id="JAYGHG010000004">
    <property type="protein sequence ID" value="MEA5580547.1"/>
    <property type="molecule type" value="Genomic_DNA"/>
</dbReference>